<reference evidence="10 11" key="1">
    <citation type="submission" date="2024-11" db="EMBL/GenBank/DDBJ databases">
        <title>Chromosome-level genome assembly of the freshwater bivalve Anodonta woodiana.</title>
        <authorList>
            <person name="Chen X."/>
        </authorList>
    </citation>
    <scope>NUCLEOTIDE SEQUENCE [LARGE SCALE GENOMIC DNA]</scope>
    <source>
        <strain evidence="10">MN2024</strain>
        <tissue evidence="10">Gills</tissue>
    </source>
</reference>
<keyword evidence="4 8" id="KW-0862">Zinc</keyword>
<evidence type="ECO:0000256" key="3">
    <source>
        <dbReference type="ARBA" id="ARBA00022801"/>
    </source>
</evidence>
<keyword evidence="6" id="KW-1015">Disulfide bond</keyword>
<dbReference type="Gene3D" id="3.40.1620.60">
    <property type="match status" value="1"/>
</dbReference>
<keyword evidence="1" id="KW-0645">Protease</keyword>
<dbReference type="GO" id="GO:0006508">
    <property type="term" value="P:proteolysis"/>
    <property type="evidence" value="ECO:0007669"/>
    <property type="project" value="UniProtKB-KW"/>
</dbReference>
<keyword evidence="3" id="KW-0378">Hydrolase</keyword>
<evidence type="ECO:0000256" key="6">
    <source>
        <dbReference type="ARBA" id="ARBA00023157"/>
    </source>
</evidence>
<dbReference type="Proteomes" id="UP001634394">
    <property type="component" value="Unassembled WGS sequence"/>
</dbReference>
<dbReference type="SUPFAM" id="SSF55486">
    <property type="entry name" value="Metalloproteases ('zincins'), catalytic domain"/>
    <property type="match status" value="1"/>
</dbReference>
<feature type="domain" description="Peptidase M12B" evidence="9">
    <location>
        <begin position="209"/>
        <end position="445"/>
    </location>
</feature>
<feature type="binding site" evidence="8">
    <location>
        <position position="384"/>
    </location>
    <ligand>
        <name>Zn(2+)</name>
        <dbReference type="ChEBI" id="CHEBI:29105"/>
        <note>catalytic</note>
    </ligand>
</feature>
<dbReference type="GO" id="GO:0046872">
    <property type="term" value="F:metal ion binding"/>
    <property type="evidence" value="ECO:0007669"/>
    <property type="project" value="UniProtKB-KW"/>
</dbReference>
<gene>
    <name evidence="10" type="ORF">ACJMK2_038122</name>
</gene>
<protein>
    <recommendedName>
        <fullName evidence="9">Peptidase M12B domain-containing protein</fullName>
    </recommendedName>
</protein>
<dbReference type="PANTHER" id="PTHR11905:SF159">
    <property type="entry name" value="ADAM METALLOPROTEASE"/>
    <property type="match status" value="1"/>
</dbReference>
<evidence type="ECO:0000259" key="9">
    <source>
        <dbReference type="PROSITE" id="PS50215"/>
    </source>
</evidence>
<feature type="non-terminal residue" evidence="10">
    <location>
        <position position="528"/>
    </location>
</feature>
<evidence type="ECO:0000256" key="4">
    <source>
        <dbReference type="ARBA" id="ARBA00022833"/>
    </source>
</evidence>
<keyword evidence="11" id="KW-1185">Reference proteome</keyword>
<dbReference type="GO" id="GO:0008237">
    <property type="term" value="F:metallopeptidase activity"/>
    <property type="evidence" value="ECO:0007669"/>
    <property type="project" value="UniProtKB-KW"/>
</dbReference>
<comment type="caution">
    <text evidence="10">The sequence shown here is derived from an EMBL/GenBank/DDBJ whole genome shotgun (WGS) entry which is preliminary data.</text>
</comment>
<dbReference type="PROSITE" id="PS50215">
    <property type="entry name" value="ADAM_MEPRO"/>
    <property type="match status" value="1"/>
</dbReference>
<proteinExistence type="predicted"/>
<evidence type="ECO:0000313" key="10">
    <source>
        <dbReference type="EMBL" id="KAL3875195.1"/>
    </source>
</evidence>
<dbReference type="EMBL" id="JBJQND010000006">
    <property type="protein sequence ID" value="KAL3875195.1"/>
    <property type="molecule type" value="Genomic_DNA"/>
</dbReference>
<evidence type="ECO:0000256" key="2">
    <source>
        <dbReference type="ARBA" id="ARBA00022723"/>
    </source>
</evidence>
<keyword evidence="5" id="KW-0482">Metalloprotease</keyword>
<feature type="binding site" evidence="8">
    <location>
        <position position="388"/>
    </location>
    <ligand>
        <name>Zn(2+)</name>
        <dbReference type="ChEBI" id="CHEBI:29105"/>
        <note>catalytic</note>
    </ligand>
</feature>
<dbReference type="InterPro" id="IPR001590">
    <property type="entry name" value="Peptidase_M12B"/>
</dbReference>
<dbReference type="Gene3D" id="3.40.390.10">
    <property type="entry name" value="Collagenase (Catalytic Domain)"/>
    <property type="match status" value="1"/>
</dbReference>
<feature type="non-terminal residue" evidence="10">
    <location>
        <position position="1"/>
    </location>
</feature>
<feature type="active site" evidence="8">
    <location>
        <position position="385"/>
    </location>
</feature>
<evidence type="ECO:0000313" key="11">
    <source>
        <dbReference type="Proteomes" id="UP001634394"/>
    </source>
</evidence>
<name>A0ABD3WMI7_SINWO</name>
<evidence type="ECO:0000256" key="7">
    <source>
        <dbReference type="ARBA" id="ARBA00023180"/>
    </source>
</evidence>
<evidence type="ECO:0000256" key="8">
    <source>
        <dbReference type="PROSITE-ProRule" id="PRU00276"/>
    </source>
</evidence>
<dbReference type="AlphaFoldDB" id="A0ABD3WMI7"/>
<dbReference type="PANTHER" id="PTHR11905">
    <property type="entry name" value="ADAM A DISINTEGRIN AND METALLOPROTEASE DOMAIN"/>
    <property type="match status" value="1"/>
</dbReference>
<comment type="caution">
    <text evidence="8">Lacks conserved residue(s) required for the propagation of feature annotation.</text>
</comment>
<keyword evidence="7" id="KW-0325">Glycoprotein</keyword>
<dbReference type="Pfam" id="PF17771">
    <property type="entry name" value="ADAMTS_CR_2"/>
    <property type="match status" value="1"/>
</dbReference>
<organism evidence="10 11">
    <name type="scientific">Sinanodonta woodiana</name>
    <name type="common">Chinese pond mussel</name>
    <name type="synonym">Anodonta woodiana</name>
    <dbReference type="NCBI Taxonomy" id="1069815"/>
    <lineage>
        <taxon>Eukaryota</taxon>
        <taxon>Metazoa</taxon>
        <taxon>Spiralia</taxon>
        <taxon>Lophotrochozoa</taxon>
        <taxon>Mollusca</taxon>
        <taxon>Bivalvia</taxon>
        <taxon>Autobranchia</taxon>
        <taxon>Heteroconchia</taxon>
        <taxon>Palaeoheterodonta</taxon>
        <taxon>Unionida</taxon>
        <taxon>Unionoidea</taxon>
        <taxon>Unionidae</taxon>
        <taxon>Unioninae</taxon>
        <taxon>Sinanodonta</taxon>
    </lineage>
</organism>
<accession>A0ABD3WMI7</accession>
<feature type="binding site" evidence="8">
    <location>
        <position position="394"/>
    </location>
    <ligand>
        <name>Zn(2+)</name>
        <dbReference type="ChEBI" id="CHEBI:29105"/>
        <note>catalytic</note>
    </ligand>
</feature>
<dbReference type="InterPro" id="IPR041645">
    <property type="entry name" value="ADAMTS_CR_2"/>
</dbReference>
<sequence>AIKSESVWVKDVTTSLETDKRQLSDTDLPDDLTFRLIGGSRSLTLNLKRNHAIDPNADVYFVRKLNDGRSYMEKALILQEEDLAYYQDKLNGAFMTVKCLRRSNGRCVRVINGNIQTEERNYDLHPANSDIISRGVLSDVSDLGTRYVLRPQKNDHGDISITHKDRTTYKVEPVMKGLLRHFQKGQEHFPFSKFPFAIRQESGNGRQVYYVEMAVVLDSTIWDFHSSLTEQTETIPLASSVVTRRIREAYSHVINGVNLRYSTIEDPAIKISVTLHRFIIFKTMSDFGHNESILELEGGKYKVEVGNYLSHQSRWTNDNVKISDHVMLFTNMRSGKLKLVAKNIYYIYTDIPCHSYVGTVCDPYYKTSVVQSRDYFLTVTTAAHELAHNLGANHDGEGNAIACMASDNFMMTPLDPEINQTQPYSRNPWVFSTCSVEVFKESLKSKACLNNVGSTYSLLEWNQFTKKLPGQVYSLDKQCELFNGHGSFFCGNKTSEICHFMKCTDPFKTGCPTKDFSAYRGTDCGTNM</sequence>
<evidence type="ECO:0000256" key="1">
    <source>
        <dbReference type="ARBA" id="ARBA00022670"/>
    </source>
</evidence>
<evidence type="ECO:0000256" key="5">
    <source>
        <dbReference type="ARBA" id="ARBA00023049"/>
    </source>
</evidence>
<keyword evidence="2 8" id="KW-0479">Metal-binding</keyword>
<dbReference type="InterPro" id="IPR024079">
    <property type="entry name" value="MetalloPept_cat_dom_sf"/>
</dbReference>
<dbReference type="Pfam" id="PF01421">
    <property type="entry name" value="Reprolysin"/>
    <property type="match status" value="1"/>
</dbReference>